<dbReference type="AlphaFoldDB" id="A0A7J6PP20"/>
<name>A0A7J6PP20_PEROL</name>
<evidence type="ECO:0000256" key="1">
    <source>
        <dbReference type="SAM" id="SignalP"/>
    </source>
</evidence>
<evidence type="ECO:0000313" key="3">
    <source>
        <dbReference type="Proteomes" id="UP000541610"/>
    </source>
</evidence>
<feature type="chain" id="PRO_5029509298" evidence="1">
    <location>
        <begin position="25"/>
        <end position="311"/>
    </location>
</feature>
<sequence length="311" mass="35814">MSIPRRLFNAVFLLVWWQLHLIEAASRVPESLTGDRGFMSHTEPREPSDAKESGMLAILRRKSRSKLEPEQRELMALKREDILIPRKSGAGGYPKVWLGYDVFGEGLQKLTDVRELNHTKSSPYNFFRMTVDKEVEEGTGWAVEDILTRMHKIRKRRRHLCKWTTEVDAKRRGISLDSVRLGTYWIALTLIDPADGFEISWLSAKIRSRSLTPEFHMPRFRRMVSDAKIVRRESDKSPYTDDLESQCKEQIKKFGKAASDLLGQRQPSSTAEGALAIFHWVTNHSLVSDYPENPSAWRQVSGDVEVTRGWT</sequence>
<gene>
    <name evidence="2" type="ORF">FOZ60_007435</name>
</gene>
<comment type="caution">
    <text evidence="2">The sequence shown here is derived from an EMBL/GenBank/DDBJ whole genome shotgun (WGS) entry which is preliminary data.</text>
</comment>
<reference evidence="2 3" key="1">
    <citation type="submission" date="2020-04" db="EMBL/GenBank/DDBJ databases">
        <title>Perkinsus olseni comparative genomics.</title>
        <authorList>
            <person name="Bogema D.R."/>
        </authorList>
    </citation>
    <scope>NUCLEOTIDE SEQUENCE [LARGE SCALE GENOMIC DNA]</scope>
    <source>
        <strain evidence="2">00978-12</strain>
    </source>
</reference>
<protein>
    <submittedName>
        <fullName evidence="2">Uncharacterized protein</fullName>
    </submittedName>
</protein>
<proteinExistence type="predicted"/>
<accession>A0A7J6PP20</accession>
<dbReference type="Proteomes" id="UP000541610">
    <property type="component" value="Unassembled WGS sequence"/>
</dbReference>
<organism evidence="2 3">
    <name type="scientific">Perkinsus olseni</name>
    <name type="common">Perkinsus atlanticus</name>
    <dbReference type="NCBI Taxonomy" id="32597"/>
    <lineage>
        <taxon>Eukaryota</taxon>
        <taxon>Sar</taxon>
        <taxon>Alveolata</taxon>
        <taxon>Perkinsozoa</taxon>
        <taxon>Perkinsea</taxon>
        <taxon>Perkinsida</taxon>
        <taxon>Perkinsidae</taxon>
        <taxon>Perkinsus</taxon>
    </lineage>
</organism>
<keyword evidence="1" id="KW-0732">Signal</keyword>
<feature type="signal peptide" evidence="1">
    <location>
        <begin position="1"/>
        <end position="24"/>
    </location>
</feature>
<dbReference type="EMBL" id="JABANP010000003">
    <property type="protein sequence ID" value="KAF4697350.1"/>
    <property type="molecule type" value="Genomic_DNA"/>
</dbReference>
<evidence type="ECO:0000313" key="2">
    <source>
        <dbReference type="EMBL" id="KAF4697350.1"/>
    </source>
</evidence>